<reference evidence="6" key="1">
    <citation type="submission" date="2017-05" db="EMBL/GenBank/DDBJ databases">
        <title>Physiological properties and genetic analysis related to exopolysaccharide production of fresh-water unicellular cyanobacterium Aphanothece sacrum, Suizenji Nori, that has been cultured as a food source in Japan.</title>
        <authorList>
            <person name="Kanesaki Y."/>
            <person name="Yoshikawa S."/>
            <person name="Ohki K."/>
        </authorList>
    </citation>
    <scope>NUCLEOTIDE SEQUENCE [LARGE SCALE GENOMIC DNA]</scope>
    <source>
        <strain evidence="6">FPU1</strain>
    </source>
</reference>
<feature type="region of interest" description="Disordered" evidence="2">
    <location>
        <begin position="1"/>
        <end position="27"/>
    </location>
</feature>
<evidence type="ECO:0000313" key="5">
    <source>
        <dbReference type="EMBL" id="GBF81889.1"/>
    </source>
</evidence>
<evidence type="ECO:0000256" key="3">
    <source>
        <dbReference type="SAM" id="Phobius"/>
    </source>
</evidence>
<dbReference type="PANTHER" id="PTHR33222:SF4">
    <property type="entry name" value="PROTEIN CURVATURE THYLAKOID 1A, CHLOROPLASTIC"/>
    <property type="match status" value="1"/>
</dbReference>
<evidence type="ECO:0000256" key="2">
    <source>
        <dbReference type="SAM" id="MobiDB-lite"/>
    </source>
</evidence>
<dbReference type="InterPro" id="IPR025564">
    <property type="entry name" value="CAAD_dom"/>
</dbReference>
<accession>A0A401IKV9</accession>
<keyword evidence="3" id="KW-0472">Membrane</keyword>
<comment type="caution">
    <text evidence="5">The sequence shown here is derived from an EMBL/GenBank/DDBJ whole genome shotgun (WGS) entry which is preliminary data.</text>
</comment>
<feature type="domain" description="Cyanobacterial aminoacyl-tRNA synthetase CAAD" evidence="4">
    <location>
        <begin position="49"/>
        <end position="133"/>
    </location>
</feature>
<comment type="subcellular location">
    <subcellularLocation>
        <location evidence="1">Membrane</location>
        <topology evidence="1">Multi-pass membrane protein</topology>
    </subcellularLocation>
</comment>
<dbReference type="RefSeq" id="WP_124971303.1">
    <property type="nucleotide sequence ID" value="NZ_BDQK01000014.1"/>
</dbReference>
<keyword evidence="3" id="KW-0812">Transmembrane</keyword>
<keyword evidence="3" id="KW-1133">Transmembrane helix</keyword>
<feature type="compositionally biased region" description="Polar residues" evidence="2">
    <location>
        <begin position="1"/>
        <end position="13"/>
    </location>
</feature>
<protein>
    <recommendedName>
        <fullName evidence="4">Cyanobacterial aminoacyl-tRNA synthetase CAAD domain-containing protein</fullName>
    </recommendedName>
</protein>
<dbReference type="GO" id="GO:0016020">
    <property type="term" value="C:membrane"/>
    <property type="evidence" value="ECO:0007669"/>
    <property type="project" value="UniProtKB-SubCell"/>
</dbReference>
<feature type="transmembrane region" description="Helical" evidence="3">
    <location>
        <begin position="65"/>
        <end position="85"/>
    </location>
</feature>
<dbReference type="Pfam" id="PF14159">
    <property type="entry name" value="CAAD"/>
    <property type="match status" value="1"/>
</dbReference>
<proteinExistence type="predicted"/>
<dbReference type="EMBL" id="BDQK01000014">
    <property type="protein sequence ID" value="GBF81889.1"/>
    <property type="molecule type" value="Genomic_DNA"/>
</dbReference>
<dbReference type="InterPro" id="IPR033344">
    <property type="entry name" value="CURT1"/>
</dbReference>
<evidence type="ECO:0000256" key="1">
    <source>
        <dbReference type="ARBA" id="ARBA00004141"/>
    </source>
</evidence>
<name>A0A401IKV9_APHSA</name>
<evidence type="ECO:0000259" key="4">
    <source>
        <dbReference type="Pfam" id="PF14159"/>
    </source>
</evidence>
<gene>
    <name evidence="5" type="ORF">AsFPU1_3311</name>
</gene>
<dbReference type="Proteomes" id="UP000287247">
    <property type="component" value="Unassembled WGS sequence"/>
</dbReference>
<evidence type="ECO:0000313" key="6">
    <source>
        <dbReference type="Proteomes" id="UP000287247"/>
    </source>
</evidence>
<dbReference type="AlphaFoldDB" id="A0A401IKV9"/>
<dbReference type="OrthoDB" id="459910at2"/>
<dbReference type="PANTHER" id="PTHR33222">
    <property type="match status" value="1"/>
</dbReference>
<organism evidence="5 6">
    <name type="scientific">Aphanothece sacrum FPU1</name>
    <dbReference type="NCBI Taxonomy" id="1920663"/>
    <lineage>
        <taxon>Bacteria</taxon>
        <taxon>Bacillati</taxon>
        <taxon>Cyanobacteriota</taxon>
        <taxon>Cyanophyceae</taxon>
        <taxon>Oscillatoriophycideae</taxon>
        <taxon>Chroococcales</taxon>
        <taxon>Aphanothecaceae</taxon>
        <taxon>Aphanothece</taxon>
    </lineage>
</organism>
<feature type="transmembrane region" description="Helical" evidence="3">
    <location>
        <begin position="91"/>
        <end position="111"/>
    </location>
</feature>
<sequence length="136" mass="15357">MESNVQQQTTPKDLSTDLPGAMTQKTSLGDQPWQEWIEPVVDILAKVPEYIGQFFSEYKQPLTTLGLLLLGIISVKITIAILGAIDDIPLLSPILQLVGLSYTAWFVWRYLWKASNRQELLAEFDALKNQMFGDND</sequence>
<keyword evidence="6" id="KW-1185">Reference proteome</keyword>
<dbReference type="GO" id="GO:0009579">
    <property type="term" value="C:thylakoid"/>
    <property type="evidence" value="ECO:0007669"/>
    <property type="project" value="InterPro"/>
</dbReference>